<evidence type="ECO:0000256" key="4">
    <source>
        <dbReference type="ARBA" id="ARBA00022475"/>
    </source>
</evidence>
<keyword evidence="7 8" id="KW-0472">Membrane</keyword>
<feature type="transmembrane region" description="Helical" evidence="8">
    <location>
        <begin position="72"/>
        <end position="91"/>
    </location>
</feature>
<sequence length="252" mass="26702">MVNESLFYGLVLLSAATSLLSAVAGAGGGAVLIGVIALVLPGSAVIPVHGLVQMGSNVGRAALSWRHIHWSTIAWFVPFGLLGTFLGSLLLVRLPTEILQITIGLFLLWLTWGPKLPQSLSGRAGLVGGGLLTGFLALFVGASGPLVAAFVKARFSERMQTVATFAAVMTFQHGPKAIVFGMAGFVFKDWLPLIGAMIAAGFAGTWIGLHWLKKITNQRFDQLFRMIITLLALRLLWVALETLIPTLSGVAA</sequence>
<evidence type="ECO:0000256" key="5">
    <source>
        <dbReference type="ARBA" id="ARBA00022692"/>
    </source>
</evidence>
<keyword evidence="3" id="KW-0813">Transport</keyword>
<dbReference type="InterPro" id="IPR002781">
    <property type="entry name" value="TM_pro_TauE-like"/>
</dbReference>
<keyword evidence="5 8" id="KW-0812">Transmembrane</keyword>
<comment type="subcellular location">
    <subcellularLocation>
        <location evidence="1 8">Cell membrane</location>
        <topology evidence="1 8">Multi-pass membrane protein</topology>
    </subcellularLocation>
</comment>
<dbReference type="InterPro" id="IPR052017">
    <property type="entry name" value="TSUP"/>
</dbReference>
<gene>
    <name evidence="9" type="ORF">CWI73_09700</name>
</gene>
<evidence type="ECO:0000313" key="10">
    <source>
        <dbReference type="Proteomes" id="UP000288361"/>
    </source>
</evidence>
<evidence type="ECO:0000256" key="8">
    <source>
        <dbReference type="RuleBase" id="RU363041"/>
    </source>
</evidence>
<protein>
    <recommendedName>
        <fullName evidence="8">Probable membrane transporter protein</fullName>
    </recommendedName>
</protein>
<feature type="transmembrane region" description="Helical" evidence="8">
    <location>
        <begin position="6"/>
        <end position="24"/>
    </location>
</feature>
<feature type="transmembrane region" description="Helical" evidence="8">
    <location>
        <begin position="126"/>
        <end position="151"/>
    </location>
</feature>
<evidence type="ECO:0000256" key="6">
    <source>
        <dbReference type="ARBA" id="ARBA00022989"/>
    </source>
</evidence>
<evidence type="ECO:0000256" key="7">
    <source>
        <dbReference type="ARBA" id="ARBA00023136"/>
    </source>
</evidence>
<dbReference type="AlphaFoldDB" id="A0A432YPD6"/>
<feature type="transmembrane region" description="Helical" evidence="8">
    <location>
        <begin position="223"/>
        <end position="240"/>
    </location>
</feature>
<feature type="transmembrane region" description="Helical" evidence="8">
    <location>
        <begin position="163"/>
        <end position="187"/>
    </location>
</feature>
<evidence type="ECO:0000313" key="9">
    <source>
        <dbReference type="EMBL" id="RUO62820.1"/>
    </source>
</evidence>
<reference evidence="9 10" key="1">
    <citation type="journal article" date="2011" name="Front. Microbiol.">
        <title>Genomic signatures of strain selection and enhancement in Bacillus atrophaeus var. globigii, a historical biowarfare simulant.</title>
        <authorList>
            <person name="Gibbons H.S."/>
            <person name="Broomall S.M."/>
            <person name="McNew L.A."/>
            <person name="Daligault H."/>
            <person name="Chapman C."/>
            <person name="Bruce D."/>
            <person name="Karavis M."/>
            <person name="Krepps M."/>
            <person name="McGregor P.A."/>
            <person name="Hong C."/>
            <person name="Park K.H."/>
            <person name="Akmal A."/>
            <person name="Feldman A."/>
            <person name="Lin J.S."/>
            <person name="Chang W.E."/>
            <person name="Higgs B.W."/>
            <person name="Demirev P."/>
            <person name="Lindquist J."/>
            <person name="Liem A."/>
            <person name="Fochler E."/>
            <person name="Read T.D."/>
            <person name="Tapia R."/>
            <person name="Johnson S."/>
            <person name="Bishop-Lilly K.A."/>
            <person name="Detter C."/>
            <person name="Han C."/>
            <person name="Sozhamannan S."/>
            <person name="Rosenzweig C.N."/>
            <person name="Skowronski E.W."/>
        </authorList>
    </citation>
    <scope>NUCLEOTIDE SEQUENCE [LARGE SCALE GENOMIC DNA]</scope>
    <source>
        <strain evidence="9 10">TPS4-2</strain>
    </source>
</reference>
<keyword evidence="4 8" id="KW-1003">Cell membrane</keyword>
<evidence type="ECO:0000256" key="3">
    <source>
        <dbReference type="ARBA" id="ARBA00022448"/>
    </source>
</evidence>
<comment type="caution">
    <text evidence="9">The sequence shown here is derived from an EMBL/GenBank/DDBJ whole genome shotgun (WGS) entry which is preliminary data.</text>
</comment>
<evidence type="ECO:0000256" key="1">
    <source>
        <dbReference type="ARBA" id="ARBA00004651"/>
    </source>
</evidence>
<dbReference type="PANTHER" id="PTHR30269">
    <property type="entry name" value="TRANSMEMBRANE PROTEIN YFCA"/>
    <property type="match status" value="1"/>
</dbReference>
<dbReference type="PANTHER" id="PTHR30269:SF37">
    <property type="entry name" value="MEMBRANE TRANSPORTER PROTEIN"/>
    <property type="match status" value="1"/>
</dbReference>
<name>A0A432YPD6_9GAMM</name>
<organism evidence="9 10">
    <name type="scientific">Idiomarina piscisalsi</name>
    <dbReference type="NCBI Taxonomy" id="1096243"/>
    <lineage>
        <taxon>Bacteria</taxon>
        <taxon>Pseudomonadati</taxon>
        <taxon>Pseudomonadota</taxon>
        <taxon>Gammaproteobacteria</taxon>
        <taxon>Alteromonadales</taxon>
        <taxon>Idiomarinaceae</taxon>
        <taxon>Idiomarina</taxon>
    </lineage>
</organism>
<accession>A0A432YPD6</accession>
<dbReference type="GO" id="GO:0005886">
    <property type="term" value="C:plasma membrane"/>
    <property type="evidence" value="ECO:0007669"/>
    <property type="project" value="UniProtKB-SubCell"/>
</dbReference>
<dbReference type="EMBL" id="PIQA01000011">
    <property type="protein sequence ID" value="RUO62820.1"/>
    <property type="molecule type" value="Genomic_DNA"/>
</dbReference>
<proteinExistence type="inferred from homology"/>
<dbReference type="Proteomes" id="UP000288361">
    <property type="component" value="Unassembled WGS sequence"/>
</dbReference>
<evidence type="ECO:0000256" key="2">
    <source>
        <dbReference type="ARBA" id="ARBA00009142"/>
    </source>
</evidence>
<keyword evidence="6 8" id="KW-1133">Transmembrane helix</keyword>
<dbReference type="Pfam" id="PF01925">
    <property type="entry name" value="TauE"/>
    <property type="match status" value="1"/>
</dbReference>
<comment type="similarity">
    <text evidence="2 8">Belongs to the 4-toluene sulfonate uptake permease (TSUP) (TC 2.A.102) family.</text>
</comment>
<feature type="transmembrane region" description="Helical" evidence="8">
    <location>
        <begin position="31"/>
        <end position="52"/>
    </location>
</feature>
<feature type="transmembrane region" description="Helical" evidence="8">
    <location>
        <begin position="98"/>
        <end position="114"/>
    </location>
</feature>
<feature type="transmembrane region" description="Helical" evidence="8">
    <location>
        <begin position="193"/>
        <end position="211"/>
    </location>
</feature>